<gene>
    <name evidence="2" type="primary">LOC103501412</name>
</gene>
<sequence>MELTLPTPLFVSIPKKCSSCEVVRSSKPNNHGLCLLNSIPLSADMKLQGGRRTLTIASSLPETAASVAIAATVVGAAATFLSRRNKDSEAVEAYVRNAKVKVLCLRNCQMKMQSGRGWLRRIWPLDSPQRFLKNGVTVPSALLLDLVVLVVAVGP</sequence>
<accession>A0ABM3KF62</accession>
<reference evidence="2" key="1">
    <citation type="submission" date="2025-08" db="UniProtKB">
        <authorList>
            <consortium name="RefSeq"/>
        </authorList>
    </citation>
    <scope>IDENTIFICATION</scope>
    <source>
        <tissue evidence="2">Stem</tissue>
    </source>
</reference>
<evidence type="ECO:0000313" key="2">
    <source>
        <dbReference type="RefSeq" id="XP_050936428.1"/>
    </source>
</evidence>
<dbReference type="GeneID" id="103501412"/>
<dbReference type="PANTHER" id="PTHR37230">
    <property type="entry name" value="OS06G0731300 PROTEIN"/>
    <property type="match status" value="1"/>
</dbReference>
<protein>
    <submittedName>
        <fullName evidence="2">Uncharacterized protein LOC103501412 isoform X3</fullName>
    </submittedName>
</protein>
<dbReference type="RefSeq" id="XP_050936428.1">
    <property type="nucleotide sequence ID" value="XM_051080471.1"/>
</dbReference>
<name>A0ABM3KF62_CUCME</name>
<dbReference type="PANTHER" id="PTHR37230:SF1">
    <property type="entry name" value="OS06G0731300 PROTEIN"/>
    <property type="match status" value="1"/>
</dbReference>
<dbReference type="Proteomes" id="UP001652600">
    <property type="component" value="Chromosome 12"/>
</dbReference>
<keyword evidence="1" id="KW-1185">Reference proteome</keyword>
<organism evidence="1 2">
    <name type="scientific">Cucumis melo</name>
    <name type="common">Muskmelon</name>
    <dbReference type="NCBI Taxonomy" id="3656"/>
    <lineage>
        <taxon>Eukaryota</taxon>
        <taxon>Viridiplantae</taxon>
        <taxon>Streptophyta</taxon>
        <taxon>Embryophyta</taxon>
        <taxon>Tracheophyta</taxon>
        <taxon>Spermatophyta</taxon>
        <taxon>Magnoliopsida</taxon>
        <taxon>eudicotyledons</taxon>
        <taxon>Gunneridae</taxon>
        <taxon>Pentapetalae</taxon>
        <taxon>rosids</taxon>
        <taxon>fabids</taxon>
        <taxon>Cucurbitales</taxon>
        <taxon>Cucurbitaceae</taxon>
        <taxon>Benincaseae</taxon>
        <taxon>Cucumis</taxon>
    </lineage>
</organism>
<evidence type="ECO:0000313" key="1">
    <source>
        <dbReference type="Proteomes" id="UP001652600"/>
    </source>
</evidence>
<proteinExistence type="predicted"/>